<gene>
    <name evidence="2" type="ORF">E5676_scaffold302G001460</name>
    <name evidence="1" type="ORF">E6C27_scaffold24G00550</name>
</gene>
<name>A0A5D3CPL0_CUCMM</name>
<evidence type="ECO:0000313" key="1">
    <source>
        <dbReference type="EMBL" id="KAA0054330.1"/>
    </source>
</evidence>
<dbReference type="EMBL" id="SSTD01010133">
    <property type="protein sequence ID" value="TYK12366.1"/>
    <property type="molecule type" value="Genomic_DNA"/>
</dbReference>
<proteinExistence type="predicted"/>
<reference evidence="3 4" key="1">
    <citation type="submission" date="2019-08" db="EMBL/GenBank/DDBJ databases">
        <title>Draft genome sequences of two oriental melons (Cucumis melo L. var makuwa).</title>
        <authorList>
            <person name="Kwon S.-Y."/>
        </authorList>
    </citation>
    <scope>NUCLEOTIDE SEQUENCE [LARGE SCALE GENOMIC DNA]</scope>
    <source>
        <strain evidence="4">cv. Chang Bougi</strain>
        <strain evidence="3">cv. SW 3</strain>
        <tissue evidence="2">Leaf</tissue>
    </source>
</reference>
<comment type="caution">
    <text evidence="2">The sequence shown here is derived from an EMBL/GenBank/DDBJ whole genome shotgun (WGS) entry which is preliminary data.</text>
</comment>
<evidence type="ECO:0000313" key="4">
    <source>
        <dbReference type="Proteomes" id="UP000321947"/>
    </source>
</evidence>
<protein>
    <submittedName>
        <fullName evidence="2">Protein SCAR3</fullName>
    </submittedName>
</protein>
<dbReference type="OrthoDB" id="753427at2759"/>
<dbReference type="AlphaFoldDB" id="A0A5D3CPL0"/>
<dbReference type="EMBL" id="SSTE01008830">
    <property type="protein sequence ID" value="KAA0054330.1"/>
    <property type="molecule type" value="Genomic_DNA"/>
</dbReference>
<evidence type="ECO:0000313" key="2">
    <source>
        <dbReference type="EMBL" id="TYK12366.1"/>
    </source>
</evidence>
<dbReference type="Proteomes" id="UP000321393">
    <property type="component" value="Unassembled WGS sequence"/>
</dbReference>
<accession>A0A5D3CPL0</accession>
<sequence>MPTKLDLSTTYTTANFSLEYCGQRLWKCSLLLNFKDKSRSQKDVREMEEIVQSRTERNVGETTETVQLRKVEEIEQPRP</sequence>
<evidence type="ECO:0000313" key="3">
    <source>
        <dbReference type="Proteomes" id="UP000321393"/>
    </source>
</evidence>
<dbReference type="Proteomes" id="UP000321947">
    <property type="component" value="Unassembled WGS sequence"/>
</dbReference>
<organism evidence="2 4">
    <name type="scientific">Cucumis melo var. makuwa</name>
    <name type="common">Oriental melon</name>
    <dbReference type="NCBI Taxonomy" id="1194695"/>
    <lineage>
        <taxon>Eukaryota</taxon>
        <taxon>Viridiplantae</taxon>
        <taxon>Streptophyta</taxon>
        <taxon>Embryophyta</taxon>
        <taxon>Tracheophyta</taxon>
        <taxon>Spermatophyta</taxon>
        <taxon>Magnoliopsida</taxon>
        <taxon>eudicotyledons</taxon>
        <taxon>Gunneridae</taxon>
        <taxon>Pentapetalae</taxon>
        <taxon>rosids</taxon>
        <taxon>fabids</taxon>
        <taxon>Cucurbitales</taxon>
        <taxon>Cucurbitaceae</taxon>
        <taxon>Benincaseae</taxon>
        <taxon>Cucumis</taxon>
    </lineage>
</organism>